<protein>
    <submittedName>
        <fullName evidence="1">Uncharacterized protein</fullName>
    </submittedName>
</protein>
<name>A0A2N9XGV4_9NEIS</name>
<sequence>MYQTNQIDTKTKILHLMVKKEFMQIEVLDYLVLNVKDIQAPCAFYAYAFSIKIRPFADNCTTFCLDEN</sequence>
<accession>A0A2N9XGV4</accession>
<evidence type="ECO:0000313" key="2">
    <source>
        <dbReference type="Proteomes" id="UP000229970"/>
    </source>
</evidence>
<evidence type="ECO:0000313" key="1">
    <source>
        <dbReference type="EMBL" id="PIT47559.1"/>
    </source>
</evidence>
<dbReference type="AlphaFoldDB" id="A0A2N9XGV4"/>
<gene>
    <name evidence="1" type="ORF">BHC46_06760</name>
</gene>
<organism evidence="1 2">
    <name type="scientific">Snodgrassella alvi</name>
    <dbReference type="NCBI Taxonomy" id="1196083"/>
    <lineage>
        <taxon>Bacteria</taxon>
        <taxon>Pseudomonadati</taxon>
        <taxon>Pseudomonadota</taxon>
        <taxon>Betaproteobacteria</taxon>
        <taxon>Neisseriales</taxon>
        <taxon>Neisseriaceae</taxon>
        <taxon>Snodgrassella</taxon>
    </lineage>
</organism>
<reference evidence="1 2" key="1">
    <citation type="journal article" date="2017" name="MBio">
        <title>Type VI secretion-mediated competition in the bee gut microbiome.</title>
        <authorList>
            <person name="Steele M.I."/>
            <person name="Kwong W.K."/>
            <person name="Powell J.E."/>
            <person name="Whiteley M."/>
            <person name="Moran N.A."/>
        </authorList>
    </citation>
    <scope>NUCLEOTIDE SEQUENCE [LARGE SCALE GENOMIC DNA]</scope>
    <source>
        <strain evidence="1 2">Ruf1-X</strain>
    </source>
</reference>
<dbReference type="Proteomes" id="UP000229970">
    <property type="component" value="Unassembled WGS sequence"/>
</dbReference>
<proteinExistence type="predicted"/>
<comment type="caution">
    <text evidence="1">The sequence shown here is derived from an EMBL/GenBank/DDBJ whole genome shotgun (WGS) entry which is preliminary data.</text>
</comment>
<dbReference type="EMBL" id="MEIP01000015">
    <property type="protein sequence ID" value="PIT47559.1"/>
    <property type="molecule type" value="Genomic_DNA"/>
</dbReference>